<dbReference type="AlphaFoldDB" id="A0A1M6SAX5"/>
<dbReference type="RefSeq" id="WP_072890140.1">
    <property type="nucleotide sequence ID" value="NZ_FRAE01000069.1"/>
</dbReference>
<protein>
    <submittedName>
        <fullName evidence="1">Uncharacterized protein</fullName>
    </submittedName>
</protein>
<accession>A0A1M6SAX5</accession>
<sequence length="152" mass="16501">MSIKITSACIYCPPKLADKRVIKDSTTIDRDTINKIVDQWDDSDFPDDIEGLAASVVAAGIGYILRGGSLGDTVKVQVESLMSALKAGLVDALIGLGLYKLLKNEVSLSSKTKKSLRKLSGSDFKLDFELTYRQSGSNDGAYWITDCTLSEK</sequence>
<evidence type="ECO:0000313" key="1">
    <source>
        <dbReference type="EMBL" id="SHK41846.1"/>
    </source>
</evidence>
<gene>
    <name evidence="1" type="ORF">SAMN02744037_02300</name>
</gene>
<keyword evidence="2" id="KW-1185">Reference proteome</keyword>
<name>A0A1M6SAX5_9FIRM</name>
<dbReference type="EMBL" id="FRAE01000069">
    <property type="protein sequence ID" value="SHK41846.1"/>
    <property type="molecule type" value="Genomic_DNA"/>
</dbReference>
<proteinExistence type="predicted"/>
<dbReference type="Proteomes" id="UP000242497">
    <property type="component" value="Unassembled WGS sequence"/>
</dbReference>
<organism evidence="1 2">
    <name type="scientific">Tepidibacter formicigenes DSM 15518</name>
    <dbReference type="NCBI Taxonomy" id="1123349"/>
    <lineage>
        <taxon>Bacteria</taxon>
        <taxon>Bacillati</taxon>
        <taxon>Bacillota</taxon>
        <taxon>Clostridia</taxon>
        <taxon>Peptostreptococcales</taxon>
        <taxon>Peptostreptococcaceae</taxon>
        <taxon>Tepidibacter</taxon>
    </lineage>
</organism>
<reference evidence="2" key="1">
    <citation type="submission" date="2016-11" db="EMBL/GenBank/DDBJ databases">
        <authorList>
            <person name="Varghese N."/>
            <person name="Submissions S."/>
        </authorList>
    </citation>
    <scope>NUCLEOTIDE SEQUENCE [LARGE SCALE GENOMIC DNA]</scope>
    <source>
        <strain evidence="2">DSM 15518</strain>
    </source>
</reference>
<evidence type="ECO:0000313" key="2">
    <source>
        <dbReference type="Proteomes" id="UP000242497"/>
    </source>
</evidence>